<dbReference type="InterPro" id="IPR008769">
    <property type="entry name" value="PhaF_PhaI"/>
</dbReference>
<dbReference type="PANTHER" id="PTHR38664:SF1">
    <property type="entry name" value="SLR0058 PROTEIN"/>
    <property type="match status" value="1"/>
</dbReference>
<gene>
    <name evidence="2" type="ORF">H206_02821</name>
</gene>
<comment type="caution">
    <text evidence="2">The sequence shown here is derived from an EMBL/GenBank/DDBJ whole genome shotgun (WGS) entry which is preliminary data.</text>
</comment>
<sequence>MKELFKNMLYTGVGAAFLTRDKLDEIRKDLVDRGNLTKEEGKEFVEDLLKKSNSARDQLEIWMGRQVEERIKGFNLATTDEVAELRLKVEELQVALQTALKSREKPETNGKDAESAENAENAERTEDA</sequence>
<evidence type="ECO:0000313" key="3">
    <source>
        <dbReference type="Proteomes" id="UP000287853"/>
    </source>
</evidence>
<proteinExistence type="predicted"/>
<evidence type="ECO:0000313" key="2">
    <source>
        <dbReference type="EMBL" id="RWX45082.1"/>
    </source>
</evidence>
<dbReference type="Proteomes" id="UP000287853">
    <property type="component" value="Unassembled WGS sequence"/>
</dbReference>
<dbReference type="AlphaFoldDB" id="A0A444IW93"/>
<organism evidence="2 3">
    <name type="scientific">Candidatus Electrothrix aarhusensis</name>
    <dbReference type="NCBI Taxonomy" id="1859131"/>
    <lineage>
        <taxon>Bacteria</taxon>
        <taxon>Pseudomonadati</taxon>
        <taxon>Thermodesulfobacteriota</taxon>
        <taxon>Desulfobulbia</taxon>
        <taxon>Desulfobulbales</taxon>
        <taxon>Desulfobulbaceae</taxon>
        <taxon>Candidatus Electrothrix</taxon>
    </lineage>
</organism>
<accession>A0A444IW93</accession>
<reference evidence="2 3" key="1">
    <citation type="submission" date="2017-01" db="EMBL/GenBank/DDBJ databases">
        <title>The cable genome- insights into the physiology and evolution of filamentous bacteria capable of sulfide oxidation via long distance electron transfer.</title>
        <authorList>
            <person name="Schreiber L."/>
            <person name="Bjerg J.T."/>
            <person name="Boggild A."/>
            <person name="Van De Vossenberg J."/>
            <person name="Meysman F."/>
            <person name="Nielsen L.P."/>
            <person name="Schramm A."/>
            <person name="Kjeldsen K.U."/>
        </authorList>
    </citation>
    <scope>NUCLEOTIDE SEQUENCE [LARGE SCALE GENOMIC DNA]</scope>
    <source>
        <strain evidence="2">MCF</strain>
    </source>
</reference>
<feature type="region of interest" description="Disordered" evidence="1">
    <location>
        <begin position="99"/>
        <end position="128"/>
    </location>
</feature>
<name>A0A444IW93_9BACT</name>
<protein>
    <submittedName>
        <fullName evidence="2">Polyhydroxyalkanoate synthesis regulator phasin</fullName>
    </submittedName>
</protein>
<dbReference type="PANTHER" id="PTHR38664">
    <property type="entry name" value="SLR0058 PROTEIN"/>
    <property type="match status" value="1"/>
</dbReference>
<feature type="compositionally biased region" description="Basic and acidic residues" evidence="1">
    <location>
        <begin position="101"/>
        <end position="114"/>
    </location>
</feature>
<keyword evidence="3" id="KW-1185">Reference proteome</keyword>
<dbReference type="EMBL" id="MTKO01000083">
    <property type="protein sequence ID" value="RWX45082.1"/>
    <property type="molecule type" value="Genomic_DNA"/>
</dbReference>
<evidence type="ECO:0000256" key="1">
    <source>
        <dbReference type="SAM" id="MobiDB-lite"/>
    </source>
</evidence>